<keyword evidence="4" id="KW-0443">Lipid metabolism</keyword>
<dbReference type="PANTHER" id="PTHR13943:SF31">
    <property type="entry name" value="PHOSPHOLIPASE A AND ACYLTRANSFERASE 3"/>
    <property type="match status" value="1"/>
</dbReference>
<organism evidence="8 9">
    <name type="scientific">Solea senegalensis</name>
    <name type="common">Senegalese sole</name>
    <dbReference type="NCBI Taxonomy" id="28829"/>
    <lineage>
        <taxon>Eukaryota</taxon>
        <taxon>Metazoa</taxon>
        <taxon>Chordata</taxon>
        <taxon>Craniata</taxon>
        <taxon>Vertebrata</taxon>
        <taxon>Euteleostomi</taxon>
        <taxon>Actinopterygii</taxon>
        <taxon>Neopterygii</taxon>
        <taxon>Teleostei</taxon>
        <taxon>Neoteleostei</taxon>
        <taxon>Acanthomorphata</taxon>
        <taxon>Carangaria</taxon>
        <taxon>Pleuronectiformes</taxon>
        <taxon>Pleuronectoidei</taxon>
        <taxon>Soleidae</taxon>
        <taxon>Solea</taxon>
    </lineage>
</organism>
<dbReference type="InterPro" id="IPR007053">
    <property type="entry name" value="LRAT_dom"/>
</dbReference>
<evidence type="ECO:0000256" key="3">
    <source>
        <dbReference type="ARBA" id="ARBA00022801"/>
    </source>
</evidence>
<dbReference type="GO" id="GO:0008970">
    <property type="term" value="F:phospholipase A1 activity"/>
    <property type="evidence" value="ECO:0007669"/>
    <property type="project" value="TreeGrafter"/>
</dbReference>
<dbReference type="PROSITE" id="PS51934">
    <property type="entry name" value="LRAT"/>
    <property type="match status" value="1"/>
</dbReference>
<protein>
    <recommendedName>
        <fullName evidence="7">LRAT domain-containing protein</fullName>
    </recommendedName>
</protein>
<feature type="compositionally biased region" description="Basic residues" evidence="5">
    <location>
        <begin position="175"/>
        <end position="193"/>
    </location>
</feature>
<dbReference type="AlphaFoldDB" id="A0AAV6S2F0"/>
<feature type="domain" description="LRAT" evidence="7">
    <location>
        <begin position="15"/>
        <end position="130"/>
    </location>
</feature>
<dbReference type="GO" id="GO:0004623">
    <property type="term" value="F:phospholipase A2 activity"/>
    <property type="evidence" value="ECO:0007669"/>
    <property type="project" value="TreeGrafter"/>
</dbReference>
<dbReference type="EMBL" id="JAGKHQ010000008">
    <property type="protein sequence ID" value="KAG7510792.1"/>
    <property type="molecule type" value="Genomic_DNA"/>
</dbReference>
<evidence type="ECO:0000259" key="7">
    <source>
        <dbReference type="PROSITE" id="PS51934"/>
    </source>
</evidence>
<keyword evidence="6" id="KW-0812">Transmembrane</keyword>
<comment type="similarity">
    <text evidence="1">Belongs to the H-rev107 family.</text>
</comment>
<keyword evidence="6" id="KW-0472">Membrane</keyword>
<dbReference type="GO" id="GO:0016410">
    <property type="term" value="F:N-acyltransferase activity"/>
    <property type="evidence" value="ECO:0007669"/>
    <property type="project" value="TreeGrafter"/>
</dbReference>
<accession>A0AAV6S2F0</accession>
<dbReference type="GO" id="GO:0005737">
    <property type="term" value="C:cytoplasm"/>
    <property type="evidence" value="ECO:0007669"/>
    <property type="project" value="TreeGrafter"/>
</dbReference>
<feature type="transmembrane region" description="Helical" evidence="6">
    <location>
        <begin position="135"/>
        <end position="157"/>
    </location>
</feature>
<dbReference type="Proteomes" id="UP000693946">
    <property type="component" value="Linkage Group LG16"/>
</dbReference>
<reference evidence="8 9" key="1">
    <citation type="journal article" date="2021" name="Sci. Rep.">
        <title>Chromosome anchoring in Senegalese sole (Solea senegalensis) reveals sex-associated markers and genome rearrangements in flatfish.</title>
        <authorList>
            <person name="Guerrero-Cozar I."/>
            <person name="Gomez-Garrido J."/>
            <person name="Berbel C."/>
            <person name="Martinez-Blanch J.F."/>
            <person name="Alioto T."/>
            <person name="Claros M.G."/>
            <person name="Gagnaire P.A."/>
            <person name="Manchado M."/>
        </authorList>
    </citation>
    <scope>NUCLEOTIDE SEQUENCE [LARGE SCALE GENOMIC DNA]</scope>
    <source>
        <strain evidence="8">Sse05_10M</strain>
    </source>
</reference>
<evidence type="ECO:0000256" key="1">
    <source>
        <dbReference type="ARBA" id="ARBA00007824"/>
    </source>
</evidence>
<name>A0AAV6S2F0_SOLSE</name>
<feature type="region of interest" description="Disordered" evidence="5">
    <location>
        <begin position="164"/>
        <end position="193"/>
    </location>
</feature>
<sequence length="193" mass="22088">MAQDQFDRKVKPGDLIEIDRGIYQHWAVYVGGHEVVHLVTADNGSEVLELLSILNTSTAEVRRDKLQEVVGCNKFIIKNLLDDQYKPREPDVIVRDACRMVGRYLRYNLVTHNCEHFVTNLRYGKPESRQVKNTVTAIGVGVGVGVAALAVLGAFLFSGSSEKEKEEEEEERVNRTRQRNSRGRGNRHRHYYY</sequence>
<evidence type="ECO:0000313" key="9">
    <source>
        <dbReference type="Proteomes" id="UP000693946"/>
    </source>
</evidence>
<proteinExistence type="inferred from homology"/>
<gene>
    <name evidence="8" type="ORF">JOB18_031791</name>
</gene>
<dbReference type="PANTHER" id="PTHR13943">
    <property type="entry name" value="HRAS-LIKE SUPPRESSOR - RELATED"/>
    <property type="match status" value="1"/>
</dbReference>
<dbReference type="Pfam" id="PF04970">
    <property type="entry name" value="LRAT"/>
    <property type="match status" value="1"/>
</dbReference>
<evidence type="ECO:0000256" key="6">
    <source>
        <dbReference type="SAM" id="Phobius"/>
    </source>
</evidence>
<keyword evidence="2" id="KW-0808">Transferase</keyword>
<evidence type="ECO:0000256" key="2">
    <source>
        <dbReference type="ARBA" id="ARBA00022679"/>
    </source>
</evidence>
<evidence type="ECO:0000256" key="5">
    <source>
        <dbReference type="SAM" id="MobiDB-lite"/>
    </source>
</evidence>
<keyword evidence="6" id="KW-1133">Transmembrane helix</keyword>
<keyword evidence="9" id="KW-1185">Reference proteome</keyword>
<comment type="caution">
    <text evidence="8">The sequence shown here is derived from an EMBL/GenBank/DDBJ whole genome shotgun (WGS) entry which is preliminary data.</text>
</comment>
<evidence type="ECO:0000256" key="4">
    <source>
        <dbReference type="ARBA" id="ARBA00023098"/>
    </source>
</evidence>
<dbReference type="GO" id="GO:0070292">
    <property type="term" value="P:N-acylphosphatidylethanolamine metabolic process"/>
    <property type="evidence" value="ECO:0007669"/>
    <property type="project" value="TreeGrafter"/>
</dbReference>
<keyword evidence="3" id="KW-0378">Hydrolase</keyword>
<dbReference type="InterPro" id="IPR051496">
    <property type="entry name" value="H-rev107_PLA/AT"/>
</dbReference>
<evidence type="ECO:0000313" key="8">
    <source>
        <dbReference type="EMBL" id="KAG7510792.1"/>
    </source>
</evidence>